<feature type="compositionally biased region" description="Low complexity" evidence="1">
    <location>
        <begin position="155"/>
        <end position="168"/>
    </location>
</feature>
<proteinExistence type="predicted"/>
<sequence>MSPAPNQSAEAARRASTTHVHSHFPFGAQSAVDSQQKASSQYVHNHFPFTSADSIAQPKPTPPKAHVHNHLPFGDFVKPKSSKDISKPDPTLVSEARKLREKLIETPHEPDLPVKPSGIPVANISTGPPPNPAEEDLPDPSPLQAKTKSKRSIVSLSLSSLLSSSSSSGPKATPDKALEEYRKLKNKPLHHRSQELHAPEVVHGVPQTGLKTLSKEALDRPTGSKCFESDSEDEGGEEEKADECE</sequence>
<feature type="compositionally biased region" description="Basic and acidic residues" evidence="1">
    <location>
        <begin position="77"/>
        <end position="87"/>
    </location>
</feature>
<comment type="caution">
    <text evidence="2">The sequence shown here is derived from an EMBL/GenBank/DDBJ whole genome shotgun (WGS) entry which is preliminary data.</text>
</comment>
<organism evidence="2 3">
    <name type="scientific">Catenaria anguillulae PL171</name>
    <dbReference type="NCBI Taxonomy" id="765915"/>
    <lineage>
        <taxon>Eukaryota</taxon>
        <taxon>Fungi</taxon>
        <taxon>Fungi incertae sedis</taxon>
        <taxon>Blastocladiomycota</taxon>
        <taxon>Blastocladiomycetes</taxon>
        <taxon>Blastocladiales</taxon>
        <taxon>Catenariaceae</taxon>
        <taxon>Catenaria</taxon>
    </lineage>
</organism>
<feature type="non-terminal residue" evidence="2">
    <location>
        <position position="245"/>
    </location>
</feature>
<dbReference type="AlphaFoldDB" id="A0A1Y2HW00"/>
<protein>
    <submittedName>
        <fullName evidence="2">Uncharacterized protein</fullName>
    </submittedName>
</protein>
<feature type="compositionally biased region" description="Polar residues" evidence="1">
    <location>
        <begin position="31"/>
        <end position="43"/>
    </location>
</feature>
<dbReference type="EMBL" id="MCFL01000007">
    <property type="protein sequence ID" value="ORZ38768.1"/>
    <property type="molecule type" value="Genomic_DNA"/>
</dbReference>
<keyword evidence="3" id="KW-1185">Reference proteome</keyword>
<dbReference type="Proteomes" id="UP000193411">
    <property type="component" value="Unassembled WGS sequence"/>
</dbReference>
<gene>
    <name evidence="2" type="ORF">BCR44DRAFT_388706</name>
</gene>
<feature type="compositionally biased region" description="Polar residues" evidence="1">
    <location>
        <begin position="1"/>
        <end position="19"/>
    </location>
</feature>
<name>A0A1Y2HW00_9FUNG</name>
<evidence type="ECO:0000313" key="3">
    <source>
        <dbReference type="Proteomes" id="UP000193411"/>
    </source>
</evidence>
<evidence type="ECO:0000256" key="1">
    <source>
        <dbReference type="SAM" id="MobiDB-lite"/>
    </source>
</evidence>
<reference evidence="2 3" key="1">
    <citation type="submission" date="2016-07" db="EMBL/GenBank/DDBJ databases">
        <title>Pervasive Adenine N6-methylation of Active Genes in Fungi.</title>
        <authorList>
            <consortium name="DOE Joint Genome Institute"/>
            <person name="Mondo S.J."/>
            <person name="Dannebaum R.O."/>
            <person name="Kuo R.C."/>
            <person name="Labutti K."/>
            <person name="Haridas S."/>
            <person name="Kuo A."/>
            <person name="Salamov A."/>
            <person name="Ahrendt S.R."/>
            <person name="Lipzen A."/>
            <person name="Sullivan W."/>
            <person name="Andreopoulos W.B."/>
            <person name="Clum A."/>
            <person name="Lindquist E."/>
            <person name="Daum C."/>
            <person name="Ramamoorthy G.K."/>
            <person name="Gryganskyi A."/>
            <person name="Culley D."/>
            <person name="Magnuson J.K."/>
            <person name="James T.Y."/>
            <person name="O'Malley M.A."/>
            <person name="Stajich J.E."/>
            <person name="Spatafora J.W."/>
            <person name="Visel A."/>
            <person name="Grigoriev I.V."/>
        </authorList>
    </citation>
    <scope>NUCLEOTIDE SEQUENCE [LARGE SCALE GENOMIC DNA]</scope>
    <source>
        <strain evidence="2 3">PL171</strain>
    </source>
</reference>
<feature type="compositionally biased region" description="Basic and acidic residues" evidence="1">
    <location>
        <begin position="95"/>
        <end position="112"/>
    </location>
</feature>
<feature type="compositionally biased region" description="Acidic residues" evidence="1">
    <location>
        <begin position="229"/>
        <end position="245"/>
    </location>
</feature>
<feature type="region of interest" description="Disordered" evidence="1">
    <location>
        <begin position="1"/>
        <end position="245"/>
    </location>
</feature>
<accession>A0A1Y2HW00</accession>
<feature type="compositionally biased region" description="Basic and acidic residues" evidence="1">
    <location>
        <begin position="173"/>
        <end position="183"/>
    </location>
</feature>
<evidence type="ECO:0000313" key="2">
    <source>
        <dbReference type="EMBL" id="ORZ38768.1"/>
    </source>
</evidence>